<reference evidence="5 6" key="1">
    <citation type="submission" date="2020-06" db="EMBL/GenBank/DDBJ databases">
        <title>High-quality draft genome of sulfate reducer Desulfobacter latus type strain AcrS2 isolated from marine sediment.</title>
        <authorList>
            <person name="Hoppe M."/>
            <person name="Larsen C.K."/>
            <person name="Marshall I.P.G."/>
            <person name="Schramm A."/>
            <person name="Marietou A.G."/>
        </authorList>
    </citation>
    <scope>NUCLEOTIDE SEQUENCE [LARGE SCALE GENOMIC DNA]</scope>
    <source>
        <strain evidence="5 6">AcRS2</strain>
    </source>
</reference>
<comment type="caution">
    <text evidence="5">The sequence shown here is derived from an EMBL/GenBank/DDBJ whole genome shotgun (WGS) entry which is preliminary data.</text>
</comment>
<dbReference type="InterPro" id="IPR055372">
    <property type="entry name" value="CBM96"/>
</dbReference>
<dbReference type="PROSITE" id="PS51257">
    <property type="entry name" value="PROKAR_LIPOPROTEIN"/>
    <property type="match status" value="1"/>
</dbReference>
<protein>
    <submittedName>
        <fullName evidence="5">DNRLRE domain-containing protein</fullName>
    </submittedName>
</protein>
<dbReference type="NCBIfam" id="NF033679">
    <property type="entry name" value="DNRLRE_dom"/>
    <property type="match status" value="1"/>
</dbReference>
<gene>
    <name evidence="5" type="ORF">HXW94_04630</name>
</gene>
<dbReference type="Pfam" id="PF24517">
    <property type="entry name" value="CBM96"/>
    <property type="match status" value="1"/>
</dbReference>
<evidence type="ECO:0000256" key="3">
    <source>
        <dbReference type="ARBA" id="ARBA00022729"/>
    </source>
</evidence>
<dbReference type="RefSeq" id="WP_218576569.1">
    <property type="nucleotide sequence ID" value="NZ_JACADJ010000009.1"/>
</dbReference>
<proteinExistence type="predicted"/>
<name>A0A850T7B5_9BACT</name>
<comment type="subcellular location">
    <subcellularLocation>
        <location evidence="1">Secreted</location>
    </subcellularLocation>
</comment>
<keyword evidence="2" id="KW-0964">Secreted</keyword>
<organism evidence="5 6">
    <name type="scientific">Desulfobacter latus</name>
    <dbReference type="NCBI Taxonomy" id="2292"/>
    <lineage>
        <taxon>Bacteria</taxon>
        <taxon>Pseudomonadati</taxon>
        <taxon>Thermodesulfobacteriota</taxon>
        <taxon>Desulfobacteria</taxon>
        <taxon>Desulfobacterales</taxon>
        <taxon>Desulfobacteraceae</taxon>
        <taxon>Desulfobacter</taxon>
    </lineage>
</organism>
<accession>A0A850T7B5</accession>
<dbReference type="AlphaFoldDB" id="A0A850T7B5"/>
<evidence type="ECO:0000256" key="2">
    <source>
        <dbReference type="ARBA" id="ARBA00022525"/>
    </source>
</evidence>
<sequence>MNRQIHQLFLLFLPVFFSCVIIVNIVNAATYTVFPTEDTYVGEKSPYNIMGALNYIQIGGDKTAMLKFNFDFIGQDEYVVAATLFITGWWIGPNNSYIELYHFDNDSWNEQTLSWSNQPAYEMNENNLVGRQNYFFPFAELQWNLLKNMEWDSLLKEEDNDTQLSLLLVSLSEIDNMFFFTKEGFFPPSISIITETGQETPVPLPSSFWLLCIPCLIHCIQFYKFNTSKKIDRFTYH</sequence>
<evidence type="ECO:0000313" key="6">
    <source>
        <dbReference type="Proteomes" id="UP000553343"/>
    </source>
</evidence>
<feature type="domain" description="Carbohydrate-binding module family 96" evidence="4">
    <location>
        <begin position="30"/>
        <end position="125"/>
    </location>
</feature>
<dbReference type="GO" id="GO:0005576">
    <property type="term" value="C:extracellular region"/>
    <property type="evidence" value="ECO:0007669"/>
    <property type="project" value="UniProtKB-SubCell"/>
</dbReference>
<dbReference type="Proteomes" id="UP000553343">
    <property type="component" value="Unassembled WGS sequence"/>
</dbReference>
<keyword evidence="3" id="KW-0732">Signal</keyword>
<evidence type="ECO:0000256" key="1">
    <source>
        <dbReference type="ARBA" id="ARBA00004613"/>
    </source>
</evidence>
<dbReference type="EMBL" id="JACADJ010000009">
    <property type="protein sequence ID" value="NWH04278.1"/>
    <property type="molecule type" value="Genomic_DNA"/>
</dbReference>
<evidence type="ECO:0000313" key="5">
    <source>
        <dbReference type="EMBL" id="NWH04278.1"/>
    </source>
</evidence>
<keyword evidence="6" id="KW-1185">Reference proteome</keyword>
<evidence type="ECO:0000259" key="4">
    <source>
        <dbReference type="Pfam" id="PF24517"/>
    </source>
</evidence>